<gene>
    <name evidence="2" type="ORF">BWY41_02246</name>
</gene>
<reference evidence="2" key="1">
    <citation type="submission" date="2017-02" db="EMBL/GenBank/DDBJ databases">
        <title>Delving into the versatile metabolic prowess of the omnipresent phylum Bacteroidetes.</title>
        <authorList>
            <person name="Nobu M.K."/>
            <person name="Mei R."/>
            <person name="Narihiro T."/>
            <person name="Kuroda K."/>
            <person name="Liu W.-T."/>
        </authorList>
    </citation>
    <scope>NUCLEOTIDE SEQUENCE</scope>
    <source>
        <strain evidence="2">ADurb.Bin276</strain>
    </source>
</reference>
<comment type="caution">
    <text evidence="2">The sequence shown here is derived from an EMBL/GenBank/DDBJ whole genome shotgun (WGS) entry which is preliminary data.</text>
</comment>
<evidence type="ECO:0000313" key="2">
    <source>
        <dbReference type="EMBL" id="OQA54168.1"/>
    </source>
</evidence>
<evidence type="ECO:0000256" key="1">
    <source>
        <dbReference type="SAM" id="Coils"/>
    </source>
</evidence>
<keyword evidence="1" id="KW-0175">Coiled coil</keyword>
<dbReference type="EMBL" id="MWBQ01000224">
    <property type="protein sequence ID" value="OQA54168.1"/>
    <property type="molecule type" value="Genomic_DNA"/>
</dbReference>
<organism evidence="2">
    <name type="scientific">Candidatus Atribacter allofermentans</name>
    <dbReference type="NCBI Taxonomy" id="1852833"/>
    <lineage>
        <taxon>Bacteria</taxon>
        <taxon>Pseudomonadati</taxon>
        <taxon>Atribacterota</taxon>
        <taxon>Atribacteria</taxon>
        <taxon>Atribacterales</taxon>
        <taxon>Atribacteraceae</taxon>
        <taxon>Atribacter</taxon>
    </lineage>
</organism>
<accession>A0A1V5SI34</accession>
<name>A0A1V5SI34_9BACT</name>
<sequence length="106" mass="12559">MKNYWNIFRLKIHLRSLAGEKDQGFLSLGKKVFQLLHNKELEREDLKEDVQEILSIEDEIDQVREALYREMGQPPRKQCQSCGKYIDAQARYCPRCGNIQERSKSE</sequence>
<protein>
    <submittedName>
        <fullName evidence="2">Uncharacterized protein</fullName>
    </submittedName>
</protein>
<dbReference type="Proteomes" id="UP000485569">
    <property type="component" value="Unassembled WGS sequence"/>
</dbReference>
<dbReference type="AlphaFoldDB" id="A0A1V5SI34"/>
<proteinExistence type="predicted"/>
<feature type="coiled-coil region" evidence="1">
    <location>
        <begin position="36"/>
        <end position="66"/>
    </location>
</feature>